<reference evidence="2 3" key="1">
    <citation type="submission" date="2016-10" db="EMBL/GenBank/DDBJ databases">
        <authorList>
            <person name="de Groot N.N."/>
        </authorList>
    </citation>
    <scope>NUCLEOTIDE SEQUENCE [LARGE SCALE GENOMIC DNA]</scope>
    <source>
        <strain evidence="2 3">DSM 9179</strain>
    </source>
</reference>
<proteinExistence type="predicted"/>
<dbReference type="STRING" id="99656.SAMN05421659_111137"/>
<keyword evidence="1" id="KW-0812">Transmembrane</keyword>
<feature type="transmembrane region" description="Helical" evidence="1">
    <location>
        <begin position="12"/>
        <end position="35"/>
    </location>
</feature>
<sequence length="77" mass="8172">MTEKLYKKIKLSGTLNLVLGIIMIVFGIASGVMLIVSGGKLLVLVMGIIIIVFSIAVGVMLVVNGARLLSHKSDTLF</sequence>
<dbReference type="EMBL" id="FOJI01000011">
    <property type="protein sequence ID" value="SEW34916.1"/>
    <property type="molecule type" value="Genomic_DNA"/>
</dbReference>
<dbReference type="AlphaFoldDB" id="A0A1I0R3S2"/>
<feature type="transmembrane region" description="Helical" evidence="1">
    <location>
        <begin position="41"/>
        <end position="63"/>
    </location>
</feature>
<protein>
    <submittedName>
        <fullName evidence="2">Uncharacterized protein</fullName>
    </submittedName>
</protein>
<name>A0A1I0R3S2_9FIRM</name>
<accession>A0A1I0R3S2</accession>
<keyword evidence="1" id="KW-0472">Membrane</keyword>
<evidence type="ECO:0000313" key="3">
    <source>
        <dbReference type="Proteomes" id="UP000199701"/>
    </source>
</evidence>
<keyword evidence="3" id="KW-1185">Reference proteome</keyword>
<organism evidence="2 3">
    <name type="scientific">[Clostridium] fimetarium</name>
    <dbReference type="NCBI Taxonomy" id="99656"/>
    <lineage>
        <taxon>Bacteria</taxon>
        <taxon>Bacillati</taxon>
        <taxon>Bacillota</taxon>
        <taxon>Clostridia</taxon>
        <taxon>Lachnospirales</taxon>
        <taxon>Lachnospiraceae</taxon>
    </lineage>
</organism>
<gene>
    <name evidence="2" type="ORF">SAMN05421659_111137</name>
</gene>
<evidence type="ECO:0000313" key="2">
    <source>
        <dbReference type="EMBL" id="SEW34916.1"/>
    </source>
</evidence>
<dbReference type="Proteomes" id="UP000199701">
    <property type="component" value="Unassembled WGS sequence"/>
</dbReference>
<keyword evidence="1" id="KW-1133">Transmembrane helix</keyword>
<dbReference type="RefSeq" id="WP_092455225.1">
    <property type="nucleotide sequence ID" value="NZ_FOJI01000011.1"/>
</dbReference>
<evidence type="ECO:0000256" key="1">
    <source>
        <dbReference type="SAM" id="Phobius"/>
    </source>
</evidence>